<dbReference type="Proteomes" id="UP000028680">
    <property type="component" value="Chromosome"/>
</dbReference>
<feature type="transmembrane region" description="Helical" evidence="8">
    <location>
        <begin position="165"/>
        <end position="188"/>
    </location>
</feature>
<dbReference type="InterPro" id="IPR002781">
    <property type="entry name" value="TM_pro_TauE-like"/>
</dbReference>
<feature type="transmembrane region" description="Helical" evidence="8">
    <location>
        <begin position="97"/>
        <end position="115"/>
    </location>
</feature>
<evidence type="ECO:0000256" key="2">
    <source>
        <dbReference type="ARBA" id="ARBA00009142"/>
    </source>
</evidence>
<gene>
    <name evidence="9" type="ORF">RCA23_c26040</name>
</gene>
<evidence type="ECO:0000256" key="3">
    <source>
        <dbReference type="ARBA" id="ARBA00022448"/>
    </source>
</evidence>
<feature type="transmembrane region" description="Helical" evidence="8">
    <location>
        <begin position="7"/>
        <end position="33"/>
    </location>
</feature>
<comment type="subcellular location">
    <subcellularLocation>
        <location evidence="1 8">Cell membrane</location>
        <topology evidence="1 8">Multi-pass membrane protein</topology>
    </subcellularLocation>
</comment>
<keyword evidence="6 8" id="KW-1133">Transmembrane helix</keyword>
<comment type="similarity">
    <text evidence="2 8">Belongs to the 4-toluene sulfonate uptake permease (TSUP) (TC 2.A.102) family.</text>
</comment>
<keyword evidence="5 8" id="KW-0812">Transmembrane</keyword>
<reference evidence="9 10" key="1">
    <citation type="journal article" date="2014" name="ISME J.">
        <title>Adaptation of an abundant Roseobacter RCA organism to pelagic systems revealed by genomic and transcriptomic analyses.</title>
        <authorList>
            <person name="Voget S."/>
            <person name="Wemheuer B."/>
            <person name="Brinkhoff T."/>
            <person name="Vollmers J."/>
            <person name="Dietrich S."/>
            <person name="Giebel H.A."/>
            <person name="Beardsley C."/>
            <person name="Sardemann C."/>
            <person name="Bakenhus I."/>
            <person name="Billerbeck S."/>
            <person name="Daniel R."/>
            <person name="Simon M."/>
        </authorList>
    </citation>
    <scope>NUCLEOTIDE SEQUENCE [LARGE SCALE GENOMIC DNA]</scope>
    <source>
        <strain evidence="9 10">RCA23</strain>
    </source>
</reference>
<name>A0AAN0VJI9_9RHOB</name>
<evidence type="ECO:0000256" key="4">
    <source>
        <dbReference type="ARBA" id="ARBA00022475"/>
    </source>
</evidence>
<dbReference type="GO" id="GO:0005886">
    <property type="term" value="C:plasma membrane"/>
    <property type="evidence" value="ECO:0007669"/>
    <property type="project" value="UniProtKB-SubCell"/>
</dbReference>
<evidence type="ECO:0000256" key="1">
    <source>
        <dbReference type="ARBA" id="ARBA00004651"/>
    </source>
</evidence>
<dbReference type="InterPro" id="IPR052017">
    <property type="entry name" value="TSUP"/>
</dbReference>
<dbReference type="GeneID" id="93368914"/>
<evidence type="ECO:0000256" key="5">
    <source>
        <dbReference type="ARBA" id="ARBA00022692"/>
    </source>
</evidence>
<keyword evidence="3" id="KW-0813">Transport</keyword>
<dbReference type="AlphaFoldDB" id="A0AAN0VJI9"/>
<organism evidence="9 10">
    <name type="scientific">Planktomarina temperata RCA23</name>
    <dbReference type="NCBI Taxonomy" id="666509"/>
    <lineage>
        <taxon>Bacteria</taxon>
        <taxon>Pseudomonadati</taxon>
        <taxon>Pseudomonadota</taxon>
        <taxon>Alphaproteobacteria</taxon>
        <taxon>Rhodobacterales</taxon>
        <taxon>Paracoccaceae</taxon>
        <taxon>Planktomarina</taxon>
    </lineage>
</organism>
<feature type="transmembrane region" description="Helical" evidence="8">
    <location>
        <begin position="200"/>
        <end position="217"/>
    </location>
</feature>
<evidence type="ECO:0000313" key="9">
    <source>
        <dbReference type="EMBL" id="AII88122.1"/>
    </source>
</evidence>
<dbReference type="KEGG" id="ptp:RCA23_c26040"/>
<proteinExistence type="inferred from homology"/>
<dbReference type="RefSeq" id="WP_044050715.1">
    <property type="nucleotide sequence ID" value="NZ_CP003984.1"/>
</dbReference>
<accession>A0AAN0VJI9</accession>
<keyword evidence="7 8" id="KW-0472">Membrane</keyword>
<dbReference type="Pfam" id="PF01925">
    <property type="entry name" value="TauE"/>
    <property type="match status" value="1"/>
</dbReference>
<sequence length="256" mass="27882">MDYSFGFWFFATLAAIAVGLGKGGLPVVAALAVPSLSLYMSPIAAAGLLLPVYIVSDAFALIAYRRDFNRQVLKIAAIGMTLGVAIGSVTAHLIIEWLITVLIGLMGGLFALRMLTQRGDPAKKPIHTGRGLFWTTIAGFTSFISHNGGPPWQIFTLPLKLQKSVFVGTSVIAFSYCNAIKLIPYIWLGQVNMQSSFVSLFLMLPAALAVYLGVFWVKKIPEALFFKFVTWALMIISIKLIWDGLMDSPLARGALF</sequence>
<evidence type="ECO:0000256" key="8">
    <source>
        <dbReference type="RuleBase" id="RU363041"/>
    </source>
</evidence>
<feature type="transmembrane region" description="Helical" evidence="8">
    <location>
        <begin position="72"/>
        <end position="91"/>
    </location>
</feature>
<dbReference type="PANTHER" id="PTHR30269:SF37">
    <property type="entry name" value="MEMBRANE TRANSPORTER PROTEIN"/>
    <property type="match status" value="1"/>
</dbReference>
<feature type="transmembrane region" description="Helical" evidence="8">
    <location>
        <begin position="223"/>
        <end position="242"/>
    </location>
</feature>
<keyword evidence="10" id="KW-1185">Reference proteome</keyword>
<evidence type="ECO:0000313" key="10">
    <source>
        <dbReference type="Proteomes" id="UP000028680"/>
    </source>
</evidence>
<dbReference type="PANTHER" id="PTHR30269">
    <property type="entry name" value="TRANSMEMBRANE PROTEIN YFCA"/>
    <property type="match status" value="1"/>
</dbReference>
<evidence type="ECO:0000256" key="7">
    <source>
        <dbReference type="ARBA" id="ARBA00023136"/>
    </source>
</evidence>
<keyword evidence="4 8" id="KW-1003">Cell membrane</keyword>
<dbReference type="EMBL" id="CP003984">
    <property type="protein sequence ID" value="AII88122.1"/>
    <property type="molecule type" value="Genomic_DNA"/>
</dbReference>
<protein>
    <recommendedName>
        <fullName evidence="8">Probable membrane transporter protein</fullName>
    </recommendedName>
</protein>
<evidence type="ECO:0000256" key="6">
    <source>
        <dbReference type="ARBA" id="ARBA00022989"/>
    </source>
</evidence>
<feature type="transmembrane region" description="Helical" evidence="8">
    <location>
        <begin position="39"/>
        <end position="60"/>
    </location>
</feature>